<keyword evidence="3" id="KW-1185">Reference proteome</keyword>
<reference evidence="2" key="1">
    <citation type="submission" date="2021-01" db="EMBL/GenBank/DDBJ databases">
        <title>Paracoccus amoyensis sp. nov., isolated from the surface seawater along the coast of Xiamen Island, China.</title>
        <authorList>
            <person name="Lyu L."/>
        </authorList>
    </citation>
    <scope>NUCLEOTIDE SEQUENCE</scope>
    <source>
        <strain evidence="2">MJ17</strain>
    </source>
</reference>
<evidence type="ECO:0000313" key="3">
    <source>
        <dbReference type="Proteomes" id="UP000640485"/>
    </source>
</evidence>
<comment type="caution">
    <text evidence="2">The sequence shown here is derived from an EMBL/GenBank/DDBJ whole genome shotgun (WGS) entry which is preliminary data.</text>
</comment>
<proteinExistence type="predicted"/>
<feature type="signal peptide" evidence="1">
    <location>
        <begin position="1"/>
        <end position="20"/>
    </location>
</feature>
<dbReference type="Proteomes" id="UP000640485">
    <property type="component" value="Unassembled WGS sequence"/>
</dbReference>
<keyword evidence="1" id="KW-0732">Signal</keyword>
<name>A0A934SFZ5_9RHOB</name>
<dbReference type="AlphaFoldDB" id="A0A934SFZ5"/>
<accession>A0A934SFZ5</accession>
<sequence length="276" mass="28819">MSPFRLCLALLCGVSASAAAAQDFRTASQVDGLAIRPLSTLPANKAGAPDSEYCFSVNTEPKTPGGRAAAAANWAVTSEVQRDGLDFVTFAGKTTPGTSGSCLIEDGNLAIYRGETLLALIYATERTDRSIGSVEETVAGLRIWDGDWLSAPLADLRLYGDDLAILRNVASEDAFCGGANPVTTVYGLPIHLAREVLAADGWQPSIPKERPDGIPFFRDALIKAGLPEVQDCSGTGFGYCAFEYQSENGAILGVTTAGEGDEGSTPGVVGYSVNCP</sequence>
<organism evidence="2 3">
    <name type="scientific">Paracoccus caeni</name>
    <dbReference type="NCBI Taxonomy" id="657651"/>
    <lineage>
        <taxon>Bacteria</taxon>
        <taxon>Pseudomonadati</taxon>
        <taxon>Pseudomonadota</taxon>
        <taxon>Alphaproteobacteria</taxon>
        <taxon>Rhodobacterales</taxon>
        <taxon>Paracoccaceae</taxon>
        <taxon>Paracoccus</taxon>
    </lineage>
</organism>
<dbReference type="EMBL" id="JAEPRQ010000014">
    <property type="protein sequence ID" value="MBK4218180.1"/>
    <property type="molecule type" value="Genomic_DNA"/>
</dbReference>
<protein>
    <submittedName>
        <fullName evidence="2">Uncharacterized protein</fullName>
    </submittedName>
</protein>
<evidence type="ECO:0000313" key="2">
    <source>
        <dbReference type="EMBL" id="MBK4218180.1"/>
    </source>
</evidence>
<gene>
    <name evidence="2" type="ORF">JJJ17_19810</name>
</gene>
<evidence type="ECO:0000256" key="1">
    <source>
        <dbReference type="SAM" id="SignalP"/>
    </source>
</evidence>
<dbReference type="RefSeq" id="WP_200689580.1">
    <property type="nucleotide sequence ID" value="NZ_JAEPRQ010000014.1"/>
</dbReference>
<feature type="chain" id="PRO_5037436511" evidence="1">
    <location>
        <begin position="21"/>
        <end position="276"/>
    </location>
</feature>